<dbReference type="Gene3D" id="1.10.10.60">
    <property type="entry name" value="Homeodomain-like"/>
    <property type="match status" value="1"/>
</dbReference>
<reference evidence="3 4" key="1">
    <citation type="journal article" date="2014" name="Genome Biol.">
        <title>Transcriptome and methylome profiling reveals relics of genome dominance in the mesopolyploid Brassica oleracea.</title>
        <authorList>
            <person name="Parkin I.A."/>
            <person name="Koh C."/>
            <person name="Tang H."/>
            <person name="Robinson S.J."/>
            <person name="Kagale S."/>
            <person name="Clarke W.E."/>
            <person name="Town C.D."/>
            <person name="Nixon J."/>
            <person name="Krishnakumar V."/>
            <person name="Bidwell S.L."/>
            <person name="Denoeud F."/>
            <person name="Belcram H."/>
            <person name="Links M.G."/>
            <person name="Just J."/>
            <person name="Clarke C."/>
            <person name="Bender T."/>
            <person name="Huebert T."/>
            <person name="Mason A.S."/>
            <person name="Pires J.C."/>
            <person name="Barker G."/>
            <person name="Moore J."/>
            <person name="Walley P.G."/>
            <person name="Manoli S."/>
            <person name="Batley J."/>
            <person name="Edwards D."/>
            <person name="Nelson M.N."/>
            <person name="Wang X."/>
            <person name="Paterson A.H."/>
            <person name="King G."/>
            <person name="Bancroft I."/>
            <person name="Chalhoub B."/>
            <person name="Sharpe A.G."/>
        </authorList>
    </citation>
    <scope>NUCLEOTIDE SEQUENCE</scope>
    <source>
        <strain evidence="3 4">cv. TO1000</strain>
    </source>
</reference>
<organism evidence="3 4">
    <name type="scientific">Brassica oleracea var. oleracea</name>
    <dbReference type="NCBI Taxonomy" id="109376"/>
    <lineage>
        <taxon>Eukaryota</taxon>
        <taxon>Viridiplantae</taxon>
        <taxon>Streptophyta</taxon>
        <taxon>Embryophyta</taxon>
        <taxon>Tracheophyta</taxon>
        <taxon>Spermatophyta</taxon>
        <taxon>Magnoliopsida</taxon>
        <taxon>eudicotyledons</taxon>
        <taxon>Gunneridae</taxon>
        <taxon>Pentapetalae</taxon>
        <taxon>rosids</taxon>
        <taxon>malvids</taxon>
        <taxon>Brassicales</taxon>
        <taxon>Brassicaceae</taxon>
        <taxon>Brassiceae</taxon>
        <taxon>Brassica</taxon>
    </lineage>
</organism>
<feature type="compositionally biased region" description="Basic and acidic residues" evidence="1">
    <location>
        <begin position="85"/>
        <end position="94"/>
    </location>
</feature>
<dbReference type="EnsemblPlants" id="Bo4g154600.1">
    <property type="protein sequence ID" value="Bo4g154600.1"/>
    <property type="gene ID" value="Bo4g154600"/>
</dbReference>
<feature type="region of interest" description="Disordered" evidence="1">
    <location>
        <begin position="75"/>
        <end position="94"/>
    </location>
</feature>
<accession>A0A0D3C1S2</accession>
<reference evidence="3" key="2">
    <citation type="submission" date="2015-03" db="UniProtKB">
        <authorList>
            <consortium name="EnsemblPlants"/>
        </authorList>
    </citation>
    <scope>IDENTIFICATION</scope>
</reference>
<evidence type="ECO:0000313" key="4">
    <source>
        <dbReference type="Proteomes" id="UP000032141"/>
    </source>
</evidence>
<proteinExistence type="predicted"/>
<dbReference type="AlphaFoldDB" id="A0A0D3C1S2"/>
<name>A0A0D3C1S2_BRAOL</name>
<evidence type="ECO:0000256" key="1">
    <source>
        <dbReference type="SAM" id="MobiDB-lite"/>
    </source>
</evidence>
<evidence type="ECO:0000313" key="3">
    <source>
        <dbReference type="EnsemblPlants" id="Bo4g154600.1"/>
    </source>
</evidence>
<dbReference type="PANTHER" id="PTHR45023">
    <property type="match status" value="1"/>
</dbReference>
<evidence type="ECO:0000259" key="2">
    <source>
        <dbReference type="PROSITE" id="PS50090"/>
    </source>
</evidence>
<feature type="region of interest" description="Disordered" evidence="1">
    <location>
        <begin position="226"/>
        <end position="261"/>
    </location>
</feature>
<feature type="domain" description="Myb-like" evidence="2">
    <location>
        <begin position="86"/>
        <end position="157"/>
    </location>
</feature>
<dbReference type="Gramene" id="Bo4g154600.1">
    <property type="protein sequence ID" value="Bo4g154600.1"/>
    <property type="gene ID" value="Bo4g154600"/>
</dbReference>
<dbReference type="PROSITE" id="PS50090">
    <property type="entry name" value="MYB_LIKE"/>
    <property type="match status" value="1"/>
</dbReference>
<dbReference type="PANTHER" id="PTHR45023:SF4">
    <property type="entry name" value="GLYCINE-RICH PROTEIN-RELATED"/>
    <property type="match status" value="1"/>
</dbReference>
<keyword evidence="4" id="KW-1185">Reference proteome</keyword>
<dbReference type="OMA" id="SECWLEL"/>
<protein>
    <recommendedName>
        <fullName evidence="2">Myb-like domain-containing protein</fullName>
    </recommendedName>
</protein>
<dbReference type="Proteomes" id="UP000032141">
    <property type="component" value="Chromosome C4"/>
</dbReference>
<dbReference type="InterPro" id="IPR001005">
    <property type="entry name" value="SANT/Myb"/>
</dbReference>
<sequence length="401" mass="45234">MSLLQGGNVVIDQSGGDLTVKNVGGSLVKLAGDVSECWLELGCFSIRLGQSDSQQDVYNPQPFLPETYSQLPVFTETSSVGEETTTDRKERKKWSPTDDSVLISAWLNTSKDPVVGNEQKAGAFWKRIADYFAASPKIGRDENREAIQCKQRWQKLNDLVCKFSGSYDAATRQKTSGQNENDVVKAAHEFFYNDYKMKFNLQHAWEELRYDQKWCEVATNKLDGTTKKRKCDDGAQSSSSQATANQGEQRPPGVKASKRGCAKRTVKDGKDLAEIHSLWAIKEKDLEVKERLSRMGLLETLIAKKVPLSEVEEALKTKLITELLVEDERDGYTQFNVSEFQQGEDAGSSHVDLTYSTDMPSNIANMMGVRTRIRDKQMHQPLKADLVEHIWRKFGRDEDNN</sequence>
<dbReference type="HOGENOM" id="CLU_012390_5_3_1"/>